<sequence>MPKHFFFDVDKTLTPSRSPMLEDHRPLFAALCKKVDVIAVSGAKESQIRTQITSVFDGQYFVLAQSGNHVVDKSGTILWKEEMNETQVGAVTAFIEMIRAELNLRVKDENDLVENRGSQISYSLIGHHEDLAKKYAFDPDASLRLDILKRHAEDVRALERSGAEVKTGGTTTLDFFPLGKNKGRNIARFIEHLGWIREDCIYVGDALFPGGNDETVVGVIPTRPTRDHNDTFAYIAGIVERL</sequence>
<dbReference type="GO" id="GO:0016791">
    <property type="term" value="F:phosphatase activity"/>
    <property type="evidence" value="ECO:0007669"/>
    <property type="project" value="UniProtKB-ARBA"/>
</dbReference>
<name>A0A1F6EJY9_9BACT</name>
<evidence type="ECO:0008006" key="3">
    <source>
        <dbReference type="Google" id="ProtNLM"/>
    </source>
</evidence>
<dbReference type="Gene3D" id="3.30.1240.20">
    <property type="match status" value="1"/>
</dbReference>
<gene>
    <name evidence="1" type="ORF">A3A40_03505</name>
</gene>
<accession>A0A1F6EJY9</accession>
<evidence type="ECO:0000313" key="2">
    <source>
        <dbReference type="Proteomes" id="UP000178427"/>
    </source>
</evidence>
<dbReference type="Proteomes" id="UP000178427">
    <property type="component" value="Unassembled WGS sequence"/>
</dbReference>
<dbReference type="AlphaFoldDB" id="A0A1F6EJY9"/>
<comment type="caution">
    <text evidence="1">The sequence shown here is derived from an EMBL/GenBank/DDBJ whole genome shotgun (WGS) entry which is preliminary data.</text>
</comment>
<dbReference type="InterPro" id="IPR036412">
    <property type="entry name" value="HAD-like_sf"/>
</dbReference>
<reference evidence="1 2" key="1">
    <citation type="journal article" date="2016" name="Nat. Commun.">
        <title>Thousands of microbial genomes shed light on interconnected biogeochemical processes in an aquifer system.</title>
        <authorList>
            <person name="Anantharaman K."/>
            <person name="Brown C.T."/>
            <person name="Hug L.A."/>
            <person name="Sharon I."/>
            <person name="Castelle C.J."/>
            <person name="Probst A.J."/>
            <person name="Thomas B.C."/>
            <person name="Singh A."/>
            <person name="Wilkins M.J."/>
            <person name="Karaoz U."/>
            <person name="Brodie E.L."/>
            <person name="Williams K.H."/>
            <person name="Hubbard S.S."/>
            <person name="Banfield J.F."/>
        </authorList>
    </citation>
    <scope>NUCLEOTIDE SEQUENCE [LARGE SCALE GENOMIC DNA]</scope>
</reference>
<dbReference type="EMBL" id="MFMA01000020">
    <property type="protein sequence ID" value="OGG73955.1"/>
    <property type="molecule type" value="Genomic_DNA"/>
</dbReference>
<dbReference type="Gene3D" id="3.40.50.1000">
    <property type="entry name" value="HAD superfamily/HAD-like"/>
    <property type="match status" value="1"/>
</dbReference>
<dbReference type="Pfam" id="PF08282">
    <property type="entry name" value="Hydrolase_3"/>
    <property type="match status" value="1"/>
</dbReference>
<protein>
    <recommendedName>
        <fullName evidence="3">Phosphomannomutase</fullName>
    </recommendedName>
</protein>
<organism evidence="1 2">
    <name type="scientific">Candidatus Kaiserbacteria bacterium RIFCSPLOWO2_01_FULL_54_20</name>
    <dbReference type="NCBI Taxonomy" id="1798513"/>
    <lineage>
        <taxon>Bacteria</taxon>
        <taxon>Candidatus Kaiseribacteriota</taxon>
    </lineage>
</organism>
<dbReference type="InterPro" id="IPR043169">
    <property type="entry name" value="PMM_cap"/>
</dbReference>
<dbReference type="InterPro" id="IPR023214">
    <property type="entry name" value="HAD_sf"/>
</dbReference>
<dbReference type="InterPro" id="IPR006379">
    <property type="entry name" value="HAD-SF_hydro_IIB"/>
</dbReference>
<dbReference type="NCBIfam" id="TIGR01484">
    <property type="entry name" value="HAD-SF-IIB"/>
    <property type="match status" value="1"/>
</dbReference>
<dbReference type="SUPFAM" id="SSF56784">
    <property type="entry name" value="HAD-like"/>
    <property type="match status" value="1"/>
</dbReference>
<evidence type="ECO:0000313" key="1">
    <source>
        <dbReference type="EMBL" id="OGG73955.1"/>
    </source>
</evidence>
<dbReference type="STRING" id="1798513.A3A40_03505"/>
<proteinExistence type="predicted"/>